<dbReference type="InterPro" id="IPR050763">
    <property type="entry name" value="ABC_transporter_ATP-binding"/>
</dbReference>
<dbReference type="GO" id="GO:0016887">
    <property type="term" value="F:ATP hydrolysis activity"/>
    <property type="evidence" value="ECO:0007669"/>
    <property type="project" value="InterPro"/>
</dbReference>
<dbReference type="Pfam" id="PF00005">
    <property type="entry name" value="ABC_tran"/>
    <property type="match status" value="1"/>
</dbReference>
<dbReference type="InterPro" id="IPR003593">
    <property type="entry name" value="AAA+_ATPase"/>
</dbReference>
<dbReference type="GO" id="GO:0005886">
    <property type="term" value="C:plasma membrane"/>
    <property type="evidence" value="ECO:0007669"/>
    <property type="project" value="UniProtKB-SubCell"/>
</dbReference>
<protein>
    <submittedName>
        <fullName evidence="10">ABC transporter ATP-binding protein</fullName>
    </submittedName>
</protein>
<accession>A0A934I5L0</accession>
<keyword evidence="3" id="KW-1003">Cell membrane</keyword>
<evidence type="ECO:0000256" key="8">
    <source>
        <dbReference type="ARBA" id="ARBA00023251"/>
    </source>
</evidence>
<dbReference type="PROSITE" id="PS50893">
    <property type="entry name" value="ABC_TRANSPORTER_2"/>
    <property type="match status" value="1"/>
</dbReference>
<keyword evidence="11" id="KW-1185">Reference proteome</keyword>
<dbReference type="InterPro" id="IPR003439">
    <property type="entry name" value="ABC_transporter-like_ATP-bd"/>
</dbReference>
<dbReference type="PANTHER" id="PTHR42711:SF16">
    <property type="entry name" value="ABC TRANSPORTER ATP-BINDING PROTEIN"/>
    <property type="match status" value="1"/>
</dbReference>
<keyword evidence="2" id="KW-0813">Transport</keyword>
<organism evidence="10 11">
    <name type="scientific">Corynebacterium meridianum</name>
    <dbReference type="NCBI Taxonomy" id="2765363"/>
    <lineage>
        <taxon>Bacteria</taxon>
        <taxon>Bacillati</taxon>
        <taxon>Actinomycetota</taxon>
        <taxon>Actinomycetes</taxon>
        <taxon>Mycobacteriales</taxon>
        <taxon>Corynebacteriaceae</taxon>
        <taxon>Corynebacterium</taxon>
    </lineage>
</organism>
<evidence type="ECO:0000256" key="5">
    <source>
        <dbReference type="ARBA" id="ARBA00022840"/>
    </source>
</evidence>
<dbReference type="PROSITE" id="PS00211">
    <property type="entry name" value="ABC_TRANSPORTER_1"/>
    <property type="match status" value="1"/>
</dbReference>
<dbReference type="EMBL" id="JAEIOS010000011">
    <property type="protein sequence ID" value="MBI8988935.1"/>
    <property type="molecule type" value="Genomic_DNA"/>
</dbReference>
<dbReference type="GO" id="GO:0055085">
    <property type="term" value="P:transmembrane transport"/>
    <property type="evidence" value="ECO:0007669"/>
    <property type="project" value="UniProtKB-ARBA"/>
</dbReference>
<feature type="domain" description="ABC transporter" evidence="9">
    <location>
        <begin position="1"/>
        <end position="226"/>
    </location>
</feature>
<dbReference type="InterPro" id="IPR027417">
    <property type="entry name" value="P-loop_NTPase"/>
</dbReference>
<dbReference type="AlphaFoldDB" id="A0A934I5L0"/>
<dbReference type="GO" id="GO:0046677">
    <property type="term" value="P:response to antibiotic"/>
    <property type="evidence" value="ECO:0007669"/>
    <property type="project" value="UniProtKB-KW"/>
</dbReference>
<name>A0A934I5L0_9CORY</name>
<reference evidence="10" key="1">
    <citation type="submission" date="2020-12" db="EMBL/GenBank/DDBJ databases">
        <title>Genome public.</title>
        <authorList>
            <person name="Sun Q."/>
        </authorList>
    </citation>
    <scope>NUCLEOTIDE SEQUENCE</scope>
    <source>
        <strain evidence="10">CCM 8863</strain>
    </source>
</reference>
<comment type="subcellular location">
    <subcellularLocation>
        <location evidence="1">Cell membrane</location>
        <topology evidence="1">Peripheral membrane protein</topology>
    </subcellularLocation>
</comment>
<evidence type="ECO:0000313" key="11">
    <source>
        <dbReference type="Proteomes" id="UP000645966"/>
    </source>
</evidence>
<dbReference type="Gene3D" id="3.40.50.300">
    <property type="entry name" value="P-loop containing nucleotide triphosphate hydrolases"/>
    <property type="match status" value="1"/>
</dbReference>
<keyword evidence="7" id="KW-0472">Membrane</keyword>
<evidence type="ECO:0000259" key="9">
    <source>
        <dbReference type="PROSITE" id="PS50893"/>
    </source>
</evidence>
<dbReference type="CDD" id="cd03230">
    <property type="entry name" value="ABC_DR_subfamily_A"/>
    <property type="match status" value="1"/>
</dbReference>
<dbReference type="SMART" id="SM00382">
    <property type="entry name" value="AAA"/>
    <property type="match status" value="1"/>
</dbReference>
<dbReference type="FunFam" id="3.40.50.300:FF:000589">
    <property type="entry name" value="ABC transporter, ATP-binding subunit"/>
    <property type="match status" value="1"/>
</dbReference>
<evidence type="ECO:0000313" key="10">
    <source>
        <dbReference type="EMBL" id="MBI8988935.1"/>
    </source>
</evidence>
<dbReference type="Proteomes" id="UP000645966">
    <property type="component" value="Unassembled WGS sequence"/>
</dbReference>
<evidence type="ECO:0000256" key="1">
    <source>
        <dbReference type="ARBA" id="ARBA00004202"/>
    </source>
</evidence>
<keyword evidence="5 10" id="KW-0067">ATP-binding</keyword>
<gene>
    <name evidence="10" type="ORF">JDV75_04060</name>
</gene>
<proteinExistence type="predicted"/>
<evidence type="ECO:0000256" key="7">
    <source>
        <dbReference type="ARBA" id="ARBA00023136"/>
    </source>
</evidence>
<sequence>METRGLTRYFGDVCAVDHLDLRVERGTVLALLGPNGAGKTTTIEMCEGFADPSSGLIRVLGLDPATDADAVRRRIGVMLQGGGAYPGIRVGEMLDLTASYSAHPLDPSWLLDLVGLSRHARTSYRRLSGGQQQRLSLACALVGRPELIFLDEPTAGMDTQSRLAVWELINSLRRDGVTVVLTTHLMDEAEALADRVVIIDHGVKVAEGSPTELTALTGAGAAQIRVDTSAQLDTTRFHTSLVSAGNHGDATLTATRPLSYRIQARPTPDLIAAIAAAAAEQDVLIRELGIDHRSLEDVFLDITGREMRS</sequence>
<evidence type="ECO:0000256" key="2">
    <source>
        <dbReference type="ARBA" id="ARBA00022448"/>
    </source>
</evidence>
<comment type="caution">
    <text evidence="10">The sequence shown here is derived from an EMBL/GenBank/DDBJ whole genome shotgun (WGS) entry which is preliminary data.</text>
</comment>
<dbReference type="PANTHER" id="PTHR42711">
    <property type="entry name" value="ABC TRANSPORTER ATP-BINDING PROTEIN"/>
    <property type="match status" value="1"/>
</dbReference>
<keyword evidence="8" id="KW-0046">Antibiotic resistance</keyword>
<evidence type="ECO:0000256" key="6">
    <source>
        <dbReference type="ARBA" id="ARBA00022967"/>
    </source>
</evidence>
<evidence type="ECO:0000256" key="3">
    <source>
        <dbReference type="ARBA" id="ARBA00022475"/>
    </source>
</evidence>
<dbReference type="GO" id="GO:0005524">
    <property type="term" value="F:ATP binding"/>
    <property type="evidence" value="ECO:0007669"/>
    <property type="project" value="UniProtKB-KW"/>
</dbReference>
<keyword evidence="6" id="KW-1278">Translocase</keyword>
<dbReference type="SUPFAM" id="SSF52540">
    <property type="entry name" value="P-loop containing nucleoside triphosphate hydrolases"/>
    <property type="match status" value="1"/>
</dbReference>
<evidence type="ECO:0000256" key="4">
    <source>
        <dbReference type="ARBA" id="ARBA00022741"/>
    </source>
</evidence>
<dbReference type="InterPro" id="IPR017871">
    <property type="entry name" value="ABC_transporter-like_CS"/>
</dbReference>
<keyword evidence="4" id="KW-0547">Nucleotide-binding</keyword>